<dbReference type="InterPro" id="IPR058625">
    <property type="entry name" value="MdtA-like_BSH"/>
</dbReference>
<organism evidence="7 8">
    <name type="scientific">Myroides marinus</name>
    <dbReference type="NCBI Taxonomy" id="703342"/>
    <lineage>
        <taxon>Bacteria</taxon>
        <taxon>Pseudomonadati</taxon>
        <taxon>Bacteroidota</taxon>
        <taxon>Flavobacteriia</taxon>
        <taxon>Flavobacteriales</taxon>
        <taxon>Flavobacteriaceae</taxon>
        <taxon>Myroides</taxon>
    </lineage>
</organism>
<feature type="domain" description="Multidrug resistance protein MdtA-like barrel-sandwich hybrid" evidence="5">
    <location>
        <begin position="94"/>
        <end position="233"/>
    </location>
</feature>
<dbReference type="RefSeq" id="WP_074746845.1">
    <property type="nucleotide sequence ID" value="NZ_FNYS01000013.1"/>
</dbReference>
<evidence type="ECO:0000256" key="1">
    <source>
        <dbReference type="ARBA" id="ARBA00009477"/>
    </source>
</evidence>
<dbReference type="Gene3D" id="2.40.420.20">
    <property type="match status" value="1"/>
</dbReference>
<evidence type="ECO:0000313" key="7">
    <source>
        <dbReference type="EMBL" id="SEJ13878.1"/>
    </source>
</evidence>
<sequence length="404" mass="44379">MKKSIIFLSLATSILLFSCKNAEGGNSEEKTEQSTPSKESSDQAKKEGESANKEVELTQAQYTASKIQLGQLLQKNLSNVVRVNGNTELPAQSQADVSSFLSGTVTNISVNLGDYVKKGQTIATIDSPEYIQLREEYTISKNTLDYLELEYKRQETLREQNVNSAKTYQKTKSDLSIERARFQSLSNRLSLINAGAGSKSIRIVSPISGNISAIPIKIGSSVIAGQSLFSIVDNSKLHLDLMVYEKDLPSIKVGQKVSFSFTNINKSEVTATIFSISKSFEPGTKTVLVHANIDKTEETLIPGLYVNALVHIGEKTVEALPNEAIIKADGREFIFILEDIEEEKGVKSYHFERIEVKSGVSELGYTQITLLQDLPEDSQIVFSGAYYIQSHLAKTDGGAPEHGH</sequence>
<dbReference type="GeneID" id="82257816"/>
<evidence type="ECO:0000256" key="2">
    <source>
        <dbReference type="ARBA" id="ARBA00022448"/>
    </source>
</evidence>
<dbReference type="PANTHER" id="PTHR30097">
    <property type="entry name" value="CATION EFFLUX SYSTEM PROTEIN CUSB"/>
    <property type="match status" value="1"/>
</dbReference>
<feature type="signal peptide" evidence="4">
    <location>
        <begin position="1"/>
        <end position="22"/>
    </location>
</feature>
<name>A0A1H6WA80_9FLAO</name>
<dbReference type="Gene3D" id="2.40.50.100">
    <property type="match status" value="1"/>
</dbReference>
<dbReference type="Gene3D" id="2.40.30.170">
    <property type="match status" value="1"/>
</dbReference>
<protein>
    <submittedName>
        <fullName evidence="7">Membrane fusion protein, cobalt-zinc-cadmium efflux system</fullName>
    </submittedName>
</protein>
<feature type="domain" description="CusB-like beta-barrel" evidence="6">
    <location>
        <begin position="239"/>
        <end position="308"/>
    </location>
</feature>
<reference evidence="7 8" key="1">
    <citation type="submission" date="2016-10" db="EMBL/GenBank/DDBJ databases">
        <authorList>
            <person name="de Groot N.N."/>
        </authorList>
    </citation>
    <scope>NUCLEOTIDE SEQUENCE [LARGE SCALE GENOMIC DNA]</scope>
    <source>
        <strain evidence="7 8">DSM 23048</strain>
    </source>
</reference>
<dbReference type="GO" id="GO:0015679">
    <property type="term" value="P:plasma membrane copper ion transport"/>
    <property type="evidence" value="ECO:0007669"/>
    <property type="project" value="TreeGrafter"/>
</dbReference>
<dbReference type="Pfam" id="PF25917">
    <property type="entry name" value="BSH_RND"/>
    <property type="match status" value="1"/>
</dbReference>
<evidence type="ECO:0000313" key="8">
    <source>
        <dbReference type="Proteomes" id="UP000183077"/>
    </source>
</evidence>
<evidence type="ECO:0000259" key="6">
    <source>
        <dbReference type="Pfam" id="PF25954"/>
    </source>
</evidence>
<dbReference type="Pfam" id="PF25954">
    <property type="entry name" value="Beta-barrel_RND_2"/>
    <property type="match status" value="1"/>
</dbReference>
<proteinExistence type="inferred from homology"/>
<dbReference type="EMBL" id="FNYS01000013">
    <property type="protein sequence ID" value="SEJ13878.1"/>
    <property type="molecule type" value="Genomic_DNA"/>
</dbReference>
<keyword evidence="4" id="KW-0732">Signal</keyword>
<gene>
    <name evidence="7" type="ORF">SAMN04488018_11374</name>
</gene>
<dbReference type="InterPro" id="IPR051909">
    <property type="entry name" value="MFP_Cation_Efflux"/>
</dbReference>
<dbReference type="GO" id="GO:0060003">
    <property type="term" value="P:copper ion export"/>
    <property type="evidence" value="ECO:0007669"/>
    <property type="project" value="TreeGrafter"/>
</dbReference>
<dbReference type="GO" id="GO:0030313">
    <property type="term" value="C:cell envelope"/>
    <property type="evidence" value="ECO:0007669"/>
    <property type="project" value="TreeGrafter"/>
</dbReference>
<dbReference type="AlphaFoldDB" id="A0A1H6WA80"/>
<dbReference type="InterPro" id="IPR058792">
    <property type="entry name" value="Beta-barrel_RND_2"/>
</dbReference>
<dbReference type="Proteomes" id="UP000183077">
    <property type="component" value="Unassembled WGS sequence"/>
</dbReference>
<feature type="compositionally biased region" description="Basic and acidic residues" evidence="3">
    <location>
        <begin position="39"/>
        <end position="53"/>
    </location>
</feature>
<dbReference type="PANTHER" id="PTHR30097:SF4">
    <property type="entry name" value="SLR6042 PROTEIN"/>
    <property type="match status" value="1"/>
</dbReference>
<dbReference type="SUPFAM" id="SSF111369">
    <property type="entry name" value="HlyD-like secretion proteins"/>
    <property type="match status" value="1"/>
</dbReference>
<comment type="similarity">
    <text evidence="1">Belongs to the membrane fusion protein (MFP) (TC 8.A.1) family.</text>
</comment>
<dbReference type="GO" id="GO:0022857">
    <property type="term" value="F:transmembrane transporter activity"/>
    <property type="evidence" value="ECO:0007669"/>
    <property type="project" value="InterPro"/>
</dbReference>
<evidence type="ECO:0000259" key="5">
    <source>
        <dbReference type="Pfam" id="PF25917"/>
    </source>
</evidence>
<feature type="region of interest" description="Disordered" evidence="3">
    <location>
        <begin position="24"/>
        <end position="53"/>
    </location>
</feature>
<accession>A0A1H6WA80</accession>
<evidence type="ECO:0000256" key="4">
    <source>
        <dbReference type="SAM" id="SignalP"/>
    </source>
</evidence>
<dbReference type="PROSITE" id="PS51257">
    <property type="entry name" value="PROKAR_LIPOPROTEIN"/>
    <property type="match status" value="1"/>
</dbReference>
<feature type="chain" id="PRO_5010201917" evidence="4">
    <location>
        <begin position="23"/>
        <end position="404"/>
    </location>
</feature>
<dbReference type="NCBIfam" id="TIGR01730">
    <property type="entry name" value="RND_mfp"/>
    <property type="match status" value="1"/>
</dbReference>
<dbReference type="InterPro" id="IPR006143">
    <property type="entry name" value="RND_pump_MFP"/>
</dbReference>
<evidence type="ECO:0000256" key="3">
    <source>
        <dbReference type="SAM" id="MobiDB-lite"/>
    </source>
</evidence>
<keyword evidence="2" id="KW-0813">Transport</keyword>
<dbReference type="GO" id="GO:0016020">
    <property type="term" value="C:membrane"/>
    <property type="evidence" value="ECO:0007669"/>
    <property type="project" value="InterPro"/>
</dbReference>